<organism evidence="3 4">
    <name type="scientific">Linum trigynum</name>
    <dbReference type="NCBI Taxonomy" id="586398"/>
    <lineage>
        <taxon>Eukaryota</taxon>
        <taxon>Viridiplantae</taxon>
        <taxon>Streptophyta</taxon>
        <taxon>Embryophyta</taxon>
        <taxon>Tracheophyta</taxon>
        <taxon>Spermatophyta</taxon>
        <taxon>Magnoliopsida</taxon>
        <taxon>eudicotyledons</taxon>
        <taxon>Gunneridae</taxon>
        <taxon>Pentapetalae</taxon>
        <taxon>rosids</taxon>
        <taxon>fabids</taxon>
        <taxon>Malpighiales</taxon>
        <taxon>Linaceae</taxon>
        <taxon>Linum</taxon>
    </lineage>
</organism>
<proteinExistence type="predicted"/>
<gene>
    <name evidence="3" type="ORF">LTRI10_LOCUS24963</name>
</gene>
<dbReference type="AlphaFoldDB" id="A0AAV2EDR5"/>
<sequence>MAKESSASKGAAERLQNELAAAREAQDALSKARDEAQKEAQAWASKLSTELKAERAKIKASVEEECRKRYDAQAAAMQAEAAEVEKELRERQATLTDERDKYYADARKSSDALKRACRAHEQCKKELKAAIAEAARLEKDLSNYSKSAAGKHLQVDTVIDTVKILRDKFNKDVPEVEFDPMAMIMHILKFMDSGRKASALEPIVGLDVPPPDEEGEGGDGEEEEQEEESVGGDR</sequence>
<feature type="region of interest" description="Disordered" evidence="2">
    <location>
        <begin position="201"/>
        <end position="234"/>
    </location>
</feature>
<name>A0AAV2EDR5_9ROSI</name>
<keyword evidence="4" id="KW-1185">Reference proteome</keyword>
<dbReference type="EMBL" id="OZ034817">
    <property type="protein sequence ID" value="CAL1383705.1"/>
    <property type="molecule type" value="Genomic_DNA"/>
</dbReference>
<feature type="compositionally biased region" description="Basic and acidic residues" evidence="2">
    <location>
        <begin position="24"/>
        <end position="38"/>
    </location>
</feature>
<feature type="coiled-coil region" evidence="1">
    <location>
        <begin position="67"/>
        <end position="147"/>
    </location>
</feature>
<protein>
    <submittedName>
        <fullName evidence="3">Uncharacterized protein</fullName>
    </submittedName>
</protein>
<feature type="compositionally biased region" description="Low complexity" evidence="2">
    <location>
        <begin position="1"/>
        <end position="10"/>
    </location>
</feature>
<evidence type="ECO:0000256" key="2">
    <source>
        <dbReference type="SAM" id="MobiDB-lite"/>
    </source>
</evidence>
<dbReference type="Proteomes" id="UP001497516">
    <property type="component" value="Chromosome 4"/>
</dbReference>
<feature type="region of interest" description="Disordered" evidence="2">
    <location>
        <begin position="1"/>
        <end position="45"/>
    </location>
</feature>
<keyword evidence="1" id="KW-0175">Coiled coil</keyword>
<evidence type="ECO:0000313" key="4">
    <source>
        <dbReference type="Proteomes" id="UP001497516"/>
    </source>
</evidence>
<reference evidence="3 4" key="1">
    <citation type="submission" date="2024-04" db="EMBL/GenBank/DDBJ databases">
        <authorList>
            <person name="Fracassetti M."/>
        </authorList>
    </citation>
    <scope>NUCLEOTIDE SEQUENCE [LARGE SCALE GENOMIC DNA]</scope>
</reference>
<evidence type="ECO:0000256" key="1">
    <source>
        <dbReference type="SAM" id="Coils"/>
    </source>
</evidence>
<accession>A0AAV2EDR5</accession>
<feature type="compositionally biased region" description="Acidic residues" evidence="2">
    <location>
        <begin position="210"/>
        <end position="234"/>
    </location>
</feature>
<evidence type="ECO:0000313" key="3">
    <source>
        <dbReference type="EMBL" id="CAL1383705.1"/>
    </source>
</evidence>